<gene>
    <name evidence="1" type="ORF">HMPREF1981_01046</name>
</gene>
<comment type="caution">
    <text evidence="1">The sequence shown here is derived from an EMBL/GenBank/DDBJ whole genome shotgun (WGS) entry which is preliminary data.</text>
</comment>
<proteinExistence type="predicted"/>
<organism evidence="1 2">
    <name type="scientific">Bacteroides pyogenes F0041</name>
    <dbReference type="NCBI Taxonomy" id="1321819"/>
    <lineage>
        <taxon>Bacteria</taxon>
        <taxon>Pseudomonadati</taxon>
        <taxon>Bacteroidota</taxon>
        <taxon>Bacteroidia</taxon>
        <taxon>Bacteroidales</taxon>
        <taxon>Bacteroidaceae</taxon>
        <taxon>Bacteroides</taxon>
    </lineage>
</organism>
<dbReference type="AlphaFoldDB" id="U2C6Y3"/>
<protein>
    <submittedName>
        <fullName evidence="1">Uncharacterized protein</fullName>
    </submittedName>
</protein>
<evidence type="ECO:0000313" key="1">
    <source>
        <dbReference type="EMBL" id="ERI86224.1"/>
    </source>
</evidence>
<accession>U2C6Y3</accession>
<dbReference type="Proteomes" id="UP000016496">
    <property type="component" value="Unassembled WGS sequence"/>
</dbReference>
<dbReference type="EMBL" id="AWSV01000057">
    <property type="protein sequence ID" value="ERI86224.1"/>
    <property type="molecule type" value="Genomic_DNA"/>
</dbReference>
<sequence length="50" mass="6046">MDVILFIKKHFQTIYNFKKTGKRIYIRAGSAPKYSRNWPALSFHQFVERI</sequence>
<name>U2C6Y3_9BACE</name>
<dbReference type="HOGENOM" id="CLU_3114724_0_0_10"/>
<evidence type="ECO:0000313" key="2">
    <source>
        <dbReference type="Proteomes" id="UP000016496"/>
    </source>
</evidence>
<reference evidence="1 2" key="1">
    <citation type="submission" date="2013-08" db="EMBL/GenBank/DDBJ databases">
        <authorList>
            <person name="Weinstock G."/>
            <person name="Sodergren E."/>
            <person name="Wylie T."/>
            <person name="Fulton L."/>
            <person name="Fulton R."/>
            <person name="Fronick C."/>
            <person name="O'Laughlin M."/>
            <person name="Godfrey J."/>
            <person name="Miner T."/>
            <person name="Herter B."/>
            <person name="Appelbaum E."/>
            <person name="Cordes M."/>
            <person name="Lek S."/>
            <person name="Wollam A."/>
            <person name="Pepin K.H."/>
            <person name="Palsikar V.B."/>
            <person name="Mitreva M."/>
            <person name="Wilson R.K."/>
        </authorList>
    </citation>
    <scope>NUCLEOTIDE SEQUENCE [LARGE SCALE GENOMIC DNA]</scope>
    <source>
        <strain evidence="1 2">F0041</strain>
    </source>
</reference>